<dbReference type="InterPro" id="IPR029028">
    <property type="entry name" value="Alpha/beta_knot_MTases"/>
</dbReference>
<dbReference type="KEGG" id="hau:Haur_3773"/>
<gene>
    <name evidence="5" type="ordered locus">Haur_3773</name>
</gene>
<keyword evidence="2 5" id="KW-0489">Methyltransferase</keyword>
<dbReference type="SUPFAM" id="SSF75217">
    <property type="entry name" value="alpha/beta knot"/>
    <property type="match status" value="1"/>
</dbReference>
<dbReference type="BioCyc" id="HAUR316274:GHYA-3815-MONOMER"/>
<dbReference type="InParanoid" id="A9B7C6"/>
<dbReference type="FunFam" id="3.40.1280.10:FF:000008">
    <property type="entry name" value="Group 3 RNA methyltransferase TrmH"/>
    <property type="match status" value="1"/>
</dbReference>
<dbReference type="EMBL" id="CP000875">
    <property type="protein sequence ID" value="ABX06409.1"/>
    <property type="molecule type" value="Genomic_DNA"/>
</dbReference>
<evidence type="ECO:0000256" key="1">
    <source>
        <dbReference type="ARBA" id="ARBA00007228"/>
    </source>
</evidence>
<dbReference type="GO" id="GO:0003723">
    <property type="term" value="F:RNA binding"/>
    <property type="evidence" value="ECO:0007669"/>
    <property type="project" value="InterPro"/>
</dbReference>
<dbReference type="FunCoup" id="A9B7C6">
    <property type="interactions" value="394"/>
</dbReference>
<dbReference type="PANTHER" id="PTHR46429">
    <property type="entry name" value="23S RRNA (GUANOSINE-2'-O-)-METHYLTRANSFERASE RLMB"/>
    <property type="match status" value="1"/>
</dbReference>
<dbReference type="HOGENOM" id="CLU_021322_0_1_0"/>
<dbReference type="InterPro" id="IPR001537">
    <property type="entry name" value="SpoU_MeTrfase"/>
</dbReference>
<dbReference type="PANTHER" id="PTHR46429:SF1">
    <property type="entry name" value="23S RRNA (GUANOSINE-2'-O-)-METHYLTRANSFERASE RLMB"/>
    <property type="match status" value="1"/>
</dbReference>
<dbReference type="InterPro" id="IPR029064">
    <property type="entry name" value="Ribosomal_eL30-like_sf"/>
</dbReference>
<dbReference type="GO" id="GO:0005829">
    <property type="term" value="C:cytosol"/>
    <property type="evidence" value="ECO:0007669"/>
    <property type="project" value="TreeGrafter"/>
</dbReference>
<dbReference type="InterPro" id="IPR013123">
    <property type="entry name" value="SpoU_subst-bd"/>
</dbReference>
<evidence type="ECO:0000256" key="3">
    <source>
        <dbReference type="ARBA" id="ARBA00022679"/>
    </source>
</evidence>
<evidence type="ECO:0000313" key="5">
    <source>
        <dbReference type="EMBL" id="ABX06409.1"/>
    </source>
</evidence>
<dbReference type="InterPro" id="IPR029026">
    <property type="entry name" value="tRNA_m1G_MTases_N"/>
</dbReference>
<dbReference type="GO" id="GO:0008173">
    <property type="term" value="F:RNA methyltransferase activity"/>
    <property type="evidence" value="ECO:0007669"/>
    <property type="project" value="InterPro"/>
</dbReference>
<reference evidence="5 6" key="1">
    <citation type="journal article" date="2011" name="Stand. Genomic Sci.">
        <title>Complete genome sequence of the filamentous gliding predatory bacterium Herpetosiphon aurantiacus type strain (114-95(T)).</title>
        <authorList>
            <person name="Kiss H."/>
            <person name="Nett M."/>
            <person name="Domin N."/>
            <person name="Martin K."/>
            <person name="Maresca J.A."/>
            <person name="Copeland A."/>
            <person name="Lapidus A."/>
            <person name="Lucas S."/>
            <person name="Berry K.W."/>
            <person name="Glavina Del Rio T."/>
            <person name="Dalin E."/>
            <person name="Tice H."/>
            <person name="Pitluck S."/>
            <person name="Richardson P."/>
            <person name="Bruce D."/>
            <person name="Goodwin L."/>
            <person name="Han C."/>
            <person name="Detter J.C."/>
            <person name="Schmutz J."/>
            <person name="Brettin T."/>
            <person name="Land M."/>
            <person name="Hauser L."/>
            <person name="Kyrpides N.C."/>
            <person name="Ivanova N."/>
            <person name="Goker M."/>
            <person name="Woyke T."/>
            <person name="Klenk H.P."/>
            <person name="Bryant D.A."/>
        </authorList>
    </citation>
    <scope>NUCLEOTIDE SEQUENCE [LARGE SCALE GENOMIC DNA]</scope>
    <source>
        <strain evidence="6">ATCC 23779 / DSM 785 / 114-95</strain>
    </source>
</reference>
<evidence type="ECO:0000259" key="4">
    <source>
        <dbReference type="SMART" id="SM00967"/>
    </source>
</evidence>
<dbReference type="Gene3D" id="3.40.1280.10">
    <property type="match status" value="1"/>
</dbReference>
<keyword evidence="6" id="KW-1185">Reference proteome</keyword>
<dbReference type="eggNOG" id="COG0566">
    <property type="taxonomic scope" value="Bacteria"/>
</dbReference>
<dbReference type="AlphaFoldDB" id="A9B7C6"/>
<dbReference type="NCBIfam" id="TIGR00186">
    <property type="entry name" value="rRNA_methyl_3"/>
    <property type="match status" value="1"/>
</dbReference>
<accession>A9B7C6</accession>
<dbReference type="STRING" id="316274.Haur_3773"/>
<dbReference type="Pfam" id="PF00588">
    <property type="entry name" value="SpoU_methylase"/>
    <property type="match status" value="1"/>
</dbReference>
<protein>
    <submittedName>
        <fullName evidence="5">RNA methyltransferase, TrmH family, group 3</fullName>
    </submittedName>
</protein>
<keyword evidence="3" id="KW-0808">Transferase</keyword>
<feature type="domain" description="RNA 2-O ribose methyltransferase substrate binding" evidence="4">
    <location>
        <begin position="3"/>
        <end position="80"/>
    </location>
</feature>
<dbReference type="Proteomes" id="UP000000787">
    <property type="component" value="Chromosome"/>
</dbReference>
<proteinExistence type="inferred from homology"/>
<organism evidence="5 6">
    <name type="scientific">Herpetosiphon aurantiacus (strain ATCC 23779 / DSM 785 / 114-95)</name>
    <dbReference type="NCBI Taxonomy" id="316274"/>
    <lineage>
        <taxon>Bacteria</taxon>
        <taxon>Bacillati</taxon>
        <taxon>Chloroflexota</taxon>
        <taxon>Chloroflexia</taxon>
        <taxon>Herpetosiphonales</taxon>
        <taxon>Herpetosiphonaceae</taxon>
        <taxon>Herpetosiphon</taxon>
    </lineage>
</organism>
<comment type="similarity">
    <text evidence="1">Belongs to the class IV-like SAM-binding methyltransferase superfamily. RNA methyltransferase TrmH family.</text>
</comment>
<dbReference type="Pfam" id="PF08032">
    <property type="entry name" value="SpoU_sub_bind"/>
    <property type="match status" value="1"/>
</dbReference>
<dbReference type="GO" id="GO:0032259">
    <property type="term" value="P:methylation"/>
    <property type="evidence" value="ECO:0007669"/>
    <property type="project" value="UniProtKB-KW"/>
</dbReference>
<evidence type="ECO:0000313" key="6">
    <source>
        <dbReference type="Proteomes" id="UP000000787"/>
    </source>
</evidence>
<dbReference type="InterPro" id="IPR004441">
    <property type="entry name" value="rRNA_MeTrfase_TrmH"/>
</dbReference>
<dbReference type="SUPFAM" id="SSF55315">
    <property type="entry name" value="L30e-like"/>
    <property type="match status" value="1"/>
</dbReference>
<dbReference type="Gene3D" id="3.30.1330.30">
    <property type="match status" value="1"/>
</dbReference>
<dbReference type="GO" id="GO:0006396">
    <property type="term" value="P:RNA processing"/>
    <property type="evidence" value="ECO:0007669"/>
    <property type="project" value="InterPro"/>
</dbReference>
<evidence type="ECO:0000256" key="2">
    <source>
        <dbReference type="ARBA" id="ARBA00022603"/>
    </source>
</evidence>
<dbReference type="CDD" id="cd18103">
    <property type="entry name" value="SpoU-like_RlmB"/>
    <property type="match status" value="1"/>
</dbReference>
<dbReference type="SMART" id="SM00967">
    <property type="entry name" value="SpoU_sub_bind"/>
    <property type="match status" value="1"/>
</dbReference>
<sequence>MELLYGRNAVLEALRANRRKLGRLLIADGIKEGESMQAINTIARERRMQVAKVQRSELDKRTAGANHQGIALECGAYPYVEVDDIIELARERGEQPLILIFDHLQDPQNIGTLMRTAEIVGAHGIIFPDRRSASITPAVINASAGAVEHLYVAQITNIAQTIKHLQEYNIWVAGVEDDERAVDFDKANLRGALALVIGAEGPGLARLTRERCDLLVRLPMRGNVASLNAATAGSIILYHAWRVREK</sequence>
<name>A9B7C6_HERA2</name>